<evidence type="ECO:0000313" key="2">
    <source>
        <dbReference type="EMBL" id="KAF6367728.1"/>
    </source>
</evidence>
<keyword evidence="3" id="KW-1185">Reference proteome</keyword>
<dbReference type="Proteomes" id="UP000527355">
    <property type="component" value="Unassembled WGS sequence"/>
</dbReference>
<reference evidence="2 3" key="1">
    <citation type="journal article" date="2020" name="Nature">
        <title>Six reference-quality genomes reveal evolution of bat adaptations.</title>
        <authorList>
            <person name="Jebb D."/>
            <person name="Huang Z."/>
            <person name="Pippel M."/>
            <person name="Hughes G.M."/>
            <person name="Lavrichenko K."/>
            <person name="Devanna P."/>
            <person name="Winkler S."/>
            <person name="Jermiin L.S."/>
            <person name="Skirmuntt E.C."/>
            <person name="Katzourakis A."/>
            <person name="Burkitt-Gray L."/>
            <person name="Ray D.A."/>
            <person name="Sullivan K.A.M."/>
            <person name="Roscito J.G."/>
            <person name="Kirilenko B.M."/>
            <person name="Davalos L.M."/>
            <person name="Corthals A.P."/>
            <person name="Power M.L."/>
            <person name="Jones G."/>
            <person name="Ransome R.D."/>
            <person name="Dechmann D.K.N."/>
            <person name="Locatelli A.G."/>
            <person name="Puechmaille S.J."/>
            <person name="Fedrigo O."/>
            <person name="Jarvis E.D."/>
            <person name="Hiller M."/>
            <person name="Vernes S.C."/>
            <person name="Myers E.W."/>
            <person name="Teeling E.C."/>
        </authorList>
    </citation>
    <scope>NUCLEOTIDE SEQUENCE [LARGE SCALE GENOMIC DNA]</scope>
    <source>
        <strain evidence="2">MMyoMyo1</strain>
        <tissue evidence="2">Flight muscle</tissue>
    </source>
</reference>
<evidence type="ECO:0000313" key="3">
    <source>
        <dbReference type="Proteomes" id="UP000527355"/>
    </source>
</evidence>
<evidence type="ECO:0000256" key="1">
    <source>
        <dbReference type="SAM" id="MobiDB-lite"/>
    </source>
</evidence>
<dbReference type="EMBL" id="JABWUV010000003">
    <property type="protein sequence ID" value="KAF6367728.1"/>
    <property type="molecule type" value="Genomic_DNA"/>
</dbReference>
<dbReference type="VEuPathDB" id="HostDB:CUNH12orf71"/>
<gene>
    <name evidence="2" type="ORF">mMyoMyo1_001681</name>
</gene>
<feature type="region of interest" description="Disordered" evidence="1">
    <location>
        <begin position="214"/>
        <end position="248"/>
    </location>
</feature>
<dbReference type="PANTHER" id="PTHR36462">
    <property type="entry name" value="CHROMOSOME 12 OPEN READING FRAME 71"/>
    <property type="match status" value="1"/>
</dbReference>
<proteinExistence type="predicted"/>
<feature type="compositionally biased region" description="Low complexity" evidence="1">
    <location>
        <begin position="216"/>
        <end position="231"/>
    </location>
</feature>
<feature type="region of interest" description="Disordered" evidence="1">
    <location>
        <begin position="275"/>
        <end position="304"/>
    </location>
</feature>
<feature type="region of interest" description="Disordered" evidence="1">
    <location>
        <begin position="158"/>
        <end position="180"/>
    </location>
</feature>
<sequence>MADSFSYSNCADTGDCSSESNLSLSVGYYPNEDTFSNENTTSCEDPSSNNPSIHFVPLFQGSWRTESKGTLLERQDQIQDSTEQFGKLNITLAWDGCNHSDSIINWDLHGDNQWTDKYPEEKTKLTLSKLNGLVQRLEQFLENQKDDEDDEFVFPESAQKEDFQLSSSTPPDVAQVSHQEHDACLQDLPTFSPPENDAIQCPQTPPKFQEHELAETKGQTTGRQRTSTTETCSISSDKPKGEDTHSSTQPLSFLNFRWVFRWLRQRILSSFWGREHPKKAPKNPRKLTQRKRFSHRSKIQPQEPIEGEYSILPDFKTF</sequence>
<dbReference type="Pfam" id="PF15480">
    <property type="entry name" value="DUF4640"/>
    <property type="match status" value="1"/>
</dbReference>
<dbReference type="AlphaFoldDB" id="A0A7J7Z0U0"/>
<comment type="caution">
    <text evidence="2">The sequence shown here is derived from an EMBL/GenBank/DDBJ whole genome shotgun (WGS) entry which is preliminary data.</text>
</comment>
<accession>A0A7J7Z0U0</accession>
<dbReference type="PANTHER" id="PTHR36462:SF1">
    <property type="entry name" value="CHROMOSOME 12 OPEN READING FRAME 71"/>
    <property type="match status" value="1"/>
</dbReference>
<feature type="compositionally biased region" description="Basic residues" evidence="1">
    <location>
        <begin position="276"/>
        <end position="298"/>
    </location>
</feature>
<organism evidence="2 3">
    <name type="scientific">Myotis myotis</name>
    <name type="common">Greater mouse-eared bat</name>
    <name type="synonym">Vespertilio myotis</name>
    <dbReference type="NCBI Taxonomy" id="51298"/>
    <lineage>
        <taxon>Eukaryota</taxon>
        <taxon>Metazoa</taxon>
        <taxon>Chordata</taxon>
        <taxon>Craniata</taxon>
        <taxon>Vertebrata</taxon>
        <taxon>Euteleostomi</taxon>
        <taxon>Mammalia</taxon>
        <taxon>Eutheria</taxon>
        <taxon>Laurasiatheria</taxon>
        <taxon>Chiroptera</taxon>
        <taxon>Yangochiroptera</taxon>
        <taxon>Vespertilionidae</taxon>
        <taxon>Myotis</taxon>
    </lineage>
</organism>
<name>A0A7J7Z0U0_MYOMY</name>
<protein>
    <submittedName>
        <fullName evidence="2">Uncharacterized protein</fullName>
    </submittedName>
</protein>
<dbReference type="InterPro" id="IPR027908">
    <property type="entry name" value="DUF4640"/>
</dbReference>